<dbReference type="EMBL" id="BLZR01000001">
    <property type="protein sequence ID" value="GFP77739.1"/>
    <property type="molecule type" value="Genomic_DNA"/>
</dbReference>
<keyword evidence="3" id="KW-0443">Lipid metabolism</keyword>
<evidence type="ECO:0000256" key="3">
    <source>
        <dbReference type="ARBA" id="ARBA00023221"/>
    </source>
</evidence>
<dbReference type="RefSeq" id="WP_183279100.1">
    <property type="nucleotide sequence ID" value="NZ_BLZR01000001.1"/>
</dbReference>
<dbReference type="InterPro" id="IPR002347">
    <property type="entry name" value="SDR_fam"/>
</dbReference>
<dbReference type="GO" id="GO:0032787">
    <property type="term" value="P:monocarboxylic acid metabolic process"/>
    <property type="evidence" value="ECO:0007669"/>
    <property type="project" value="UniProtKB-ARBA"/>
</dbReference>
<dbReference type="AlphaFoldDB" id="A0A6V8SKI1"/>
<dbReference type="Proteomes" id="UP000580568">
    <property type="component" value="Unassembled WGS sequence"/>
</dbReference>
<dbReference type="PROSITE" id="PS00061">
    <property type="entry name" value="ADH_SHORT"/>
    <property type="match status" value="1"/>
</dbReference>
<organism evidence="4 5">
    <name type="scientific">Clostridium fungisolvens</name>
    <dbReference type="NCBI Taxonomy" id="1604897"/>
    <lineage>
        <taxon>Bacteria</taxon>
        <taxon>Bacillati</taxon>
        <taxon>Bacillota</taxon>
        <taxon>Clostridia</taxon>
        <taxon>Eubacteriales</taxon>
        <taxon>Clostridiaceae</taxon>
        <taxon>Clostridium</taxon>
    </lineage>
</organism>
<dbReference type="InterPro" id="IPR050259">
    <property type="entry name" value="SDR"/>
</dbReference>
<dbReference type="NCBIfam" id="NF005559">
    <property type="entry name" value="PRK07231.1"/>
    <property type="match status" value="1"/>
</dbReference>
<dbReference type="PANTHER" id="PTHR42879">
    <property type="entry name" value="3-OXOACYL-(ACYL-CARRIER-PROTEIN) REDUCTASE"/>
    <property type="match status" value="1"/>
</dbReference>
<evidence type="ECO:0000256" key="1">
    <source>
        <dbReference type="ARBA" id="ARBA00006484"/>
    </source>
</evidence>
<accession>A0A6V8SKI1</accession>
<evidence type="ECO:0000313" key="4">
    <source>
        <dbReference type="EMBL" id="GFP77739.1"/>
    </source>
</evidence>
<dbReference type="Pfam" id="PF13561">
    <property type="entry name" value="adh_short_C2"/>
    <property type="match status" value="1"/>
</dbReference>
<keyword evidence="3" id="KW-0753">Steroid metabolism</keyword>
<reference evidence="4 5" key="1">
    <citation type="submission" date="2020-07" db="EMBL/GenBank/DDBJ databases">
        <title>A new beta-1,3-glucan-decomposing anaerobic bacterium isolated from anoxic soil subjected to biological soil disinfestation.</title>
        <authorList>
            <person name="Ueki A."/>
            <person name="Tonouchi A."/>
        </authorList>
    </citation>
    <scope>NUCLEOTIDE SEQUENCE [LARGE SCALE GENOMIC DNA]</scope>
    <source>
        <strain evidence="4 5">TW1</strain>
    </source>
</reference>
<dbReference type="PRINTS" id="PR00080">
    <property type="entry name" value="SDRFAMILY"/>
</dbReference>
<dbReference type="FunFam" id="3.40.50.720:FF:000173">
    <property type="entry name" value="3-oxoacyl-[acyl-carrier protein] reductase"/>
    <property type="match status" value="1"/>
</dbReference>
<dbReference type="InterPro" id="IPR036291">
    <property type="entry name" value="NAD(P)-bd_dom_sf"/>
</dbReference>
<dbReference type="PRINTS" id="PR00081">
    <property type="entry name" value="GDHRDH"/>
</dbReference>
<comment type="similarity">
    <text evidence="1">Belongs to the short-chain dehydrogenases/reductases (SDR) family.</text>
</comment>
<dbReference type="Gene3D" id="3.40.50.720">
    <property type="entry name" value="NAD(P)-binding Rossmann-like Domain"/>
    <property type="match status" value="1"/>
</dbReference>
<proteinExistence type="inferred from homology"/>
<comment type="caution">
    <text evidence="4">The sequence shown here is derived from an EMBL/GenBank/DDBJ whole genome shotgun (WGS) entry which is preliminary data.</text>
</comment>
<evidence type="ECO:0000313" key="5">
    <source>
        <dbReference type="Proteomes" id="UP000580568"/>
    </source>
</evidence>
<dbReference type="InterPro" id="IPR020904">
    <property type="entry name" value="Sc_DH/Rdtase_CS"/>
</dbReference>
<dbReference type="PANTHER" id="PTHR42879:SF2">
    <property type="entry name" value="3-OXOACYL-[ACYL-CARRIER-PROTEIN] REDUCTASE FABG"/>
    <property type="match status" value="1"/>
</dbReference>
<dbReference type="GO" id="GO:0016491">
    <property type="term" value="F:oxidoreductase activity"/>
    <property type="evidence" value="ECO:0007669"/>
    <property type="project" value="UniProtKB-KW"/>
</dbReference>
<keyword evidence="5" id="KW-1185">Reference proteome</keyword>
<keyword evidence="2" id="KW-0560">Oxidoreductase</keyword>
<dbReference type="SUPFAM" id="SSF51735">
    <property type="entry name" value="NAD(P)-binding Rossmann-fold domains"/>
    <property type="match status" value="1"/>
</dbReference>
<sequence length="245" mass="26597">MDRKTAVVTGASRGIGRACAIKLAQRGMNVVVNYNKSEKKALEVIDIIREFGVEAIAVKADISINKEVVGLFSQAMKHFGRVDILVNNVGIVEDSFIMMLSEDSLNRSMDINIKSYFYCCKQAALKMFKNKKGCIVNISSVSSRKALAGQSVYSATKGAINSMTAVLAKELSQFGICVNSIAPGFINTDMISSLSEDKKKEYLDMIPLGRFGEAEEVAELVSFLCEGRGSYITGQTFVIDGGLSI</sequence>
<name>A0A6V8SKI1_9CLOT</name>
<dbReference type="GO" id="GO:0008202">
    <property type="term" value="P:steroid metabolic process"/>
    <property type="evidence" value="ECO:0007669"/>
    <property type="project" value="UniProtKB-KW"/>
</dbReference>
<evidence type="ECO:0000256" key="2">
    <source>
        <dbReference type="ARBA" id="ARBA00023002"/>
    </source>
</evidence>
<gene>
    <name evidence="4" type="ORF">bsdtw1_03910</name>
</gene>
<protein>
    <submittedName>
        <fullName evidence="4">3-oxoacyl-[acyl-carrier-protein] reductase FabG</fullName>
    </submittedName>
</protein>